<protein>
    <recommendedName>
        <fullName evidence="3">PD-(D/E)XK endonuclease-like domain-containing protein</fullName>
    </recommendedName>
</protein>
<accession>A0AAE3G1U8</accession>
<organism evidence="1 2">
    <name type="scientific">Natronocella acetinitrilica</name>
    <dbReference type="NCBI Taxonomy" id="414046"/>
    <lineage>
        <taxon>Bacteria</taxon>
        <taxon>Pseudomonadati</taxon>
        <taxon>Pseudomonadota</taxon>
        <taxon>Gammaproteobacteria</taxon>
        <taxon>Chromatiales</taxon>
        <taxon>Ectothiorhodospiraceae</taxon>
        <taxon>Natronocella</taxon>
    </lineage>
</organism>
<name>A0AAE3G1U8_9GAMM</name>
<dbReference type="Gene3D" id="3.90.320.10">
    <property type="match status" value="1"/>
</dbReference>
<evidence type="ECO:0000313" key="2">
    <source>
        <dbReference type="Proteomes" id="UP001205843"/>
    </source>
</evidence>
<proteinExistence type="predicted"/>
<dbReference type="RefSeq" id="WP_253475919.1">
    <property type="nucleotide sequence ID" value="NZ_JALJXV010000003.1"/>
</dbReference>
<reference evidence="1" key="1">
    <citation type="submission" date="2022-03" db="EMBL/GenBank/DDBJ databases">
        <title>Genomic Encyclopedia of Type Strains, Phase III (KMG-III): the genomes of soil and plant-associated and newly described type strains.</title>
        <authorList>
            <person name="Whitman W."/>
        </authorList>
    </citation>
    <scope>NUCLEOTIDE SEQUENCE</scope>
    <source>
        <strain evidence="1">ANL 6-2</strain>
    </source>
</reference>
<keyword evidence="2" id="KW-1185">Reference proteome</keyword>
<evidence type="ECO:0008006" key="3">
    <source>
        <dbReference type="Google" id="ProtNLM"/>
    </source>
</evidence>
<comment type="caution">
    <text evidence="1">The sequence shown here is derived from an EMBL/GenBank/DDBJ whole genome shotgun (WGS) entry which is preliminary data.</text>
</comment>
<dbReference type="Proteomes" id="UP001205843">
    <property type="component" value="Unassembled WGS sequence"/>
</dbReference>
<gene>
    <name evidence="1" type="ORF">J2T57_001278</name>
</gene>
<dbReference type="InterPro" id="IPR011604">
    <property type="entry name" value="PDDEXK-like_dom_sf"/>
</dbReference>
<dbReference type="AlphaFoldDB" id="A0AAE3G1U8"/>
<evidence type="ECO:0000313" key="1">
    <source>
        <dbReference type="EMBL" id="MCP1674176.1"/>
    </source>
</evidence>
<sequence>MAAISTRSVVLKALEKSVRHLPVPGVKADEWARRKADYADELIEQVARPEAQLYLDFALAKGDVESVTRERAIWHVRRLSGFGGSDMGVLFTNYQGGVTPFADVLHDRAVIAQKLLIELPTPAAGEDGAEDRHQMIRGNVFEGPIEQAFLRGHREFGLRPDTEGRERLRAWHAERAAAAPETLAMPWLQGSPDGLYLDRFGKRWLVDFKAPSDESGVRAHMSEIPQFYEGQLLHYALILREAGIPADHVALAPFSWSRMRVERCSLAVTDEKLALIERIGDHYYYDHLLRLELPKPRFSNTLVRLEEMDEKLAQRLRKLVATRKSKRWAEGIEETLGALIEQDLQRAGIDPLSVEGTVDLGIMRGARRQYRSIDTVLLKHRAHEAGVDVADESLYRTSEKFVLSTPRSKNSPHLDAIAGLGERAERAGEDLLMDLEEDGFEL</sequence>
<dbReference type="EMBL" id="JALJXV010000003">
    <property type="protein sequence ID" value="MCP1674176.1"/>
    <property type="molecule type" value="Genomic_DNA"/>
</dbReference>